<protein>
    <submittedName>
        <fullName evidence="3">CU044_5270 family protein</fullName>
    </submittedName>
</protein>
<evidence type="ECO:0000313" key="3">
    <source>
        <dbReference type="EMBL" id="MER6427916.1"/>
    </source>
</evidence>
<name>A0ABV1U2G3_9ACTN</name>
<dbReference type="NCBIfam" id="NF038083">
    <property type="entry name" value="CU044_5270_fam"/>
    <property type="match status" value="1"/>
</dbReference>
<comment type="caution">
    <text evidence="3">The sequence shown here is derived from an EMBL/GenBank/DDBJ whole genome shotgun (WGS) entry which is preliminary data.</text>
</comment>
<keyword evidence="2" id="KW-0812">Transmembrane</keyword>
<accession>A0ABV1U2G3</accession>
<dbReference type="RefSeq" id="WP_351944627.1">
    <property type="nucleotide sequence ID" value="NZ_JBEOZW010000010.1"/>
</dbReference>
<gene>
    <name evidence="3" type="ORF">ABT272_09240</name>
</gene>
<dbReference type="InterPro" id="IPR047789">
    <property type="entry name" value="CU044_5270-like"/>
</dbReference>
<keyword evidence="2" id="KW-0472">Membrane</keyword>
<feature type="compositionally biased region" description="Polar residues" evidence="1">
    <location>
        <begin position="7"/>
        <end position="20"/>
    </location>
</feature>
<proteinExistence type="predicted"/>
<keyword evidence="4" id="KW-1185">Reference proteome</keyword>
<evidence type="ECO:0000256" key="1">
    <source>
        <dbReference type="SAM" id="MobiDB-lite"/>
    </source>
</evidence>
<feature type="region of interest" description="Disordered" evidence="1">
    <location>
        <begin position="178"/>
        <end position="200"/>
    </location>
</feature>
<dbReference type="EMBL" id="JBEPAZ010000005">
    <property type="protein sequence ID" value="MER6427916.1"/>
    <property type="molecule type" value="Genomic_DNA"/>
</dbReference>
<evidence type="ECO:0000256" key="2">
    <source>
        <dbReference type="SAM" id="Phobius"/>
    </source>
</evidence>
<sequence>MHDIDQTLRSLNPVRTGNQADQAQLDGILASPRRTVRRPRQSRWAWTVTAAAVTAGVIGYVVVDPFGVAVQPALAATPAPLHPRHADRQAADVLEEIAGRIAGQADPRSKSWKSEHFIRDDWALSTRFDNVQVTSAVIPERRETWERHDGSSRWKSMSLPPQFQDGRQRDIWEKAGSVGKEPVRSAGTSGPDAIGAGEPPTTVEGMRTWLADGQKTGPGLLYEVLPERFQDHVFSPAQRAAVLRVLASTDGIVYAGTVEDRAGRTGEAFSLTDRFGGLPNKRTLVFDPATGNLLAYEEQILDDTGRLNVRPHSVIEYSTFIRAERLP</sequence>
<dbReference type="Proteomes" id="UP001470023">
    <property type="component" value="Unassembled WGS sequence"/>
</dbReference>
<feature type="transmembrane region" description="Helical" evidence="2">
    <location>
        <begin position="44"/>
        <end position="63"/>
    </location>
</feature>
<evidence type="ECO:0000313" key="4">
    <source>
        <dbReference type="Proteomes" id="UP001470023"/>
    </source>
</evidence>
<keyword evidence="2" id="KW-1133">Transmembrane helix</keyword>
<reference evidence="3 4" key="1">
    <citation type="submission" date="2024-06" db="EMBL/GenBank/DDBJ databases">
        <title>The Natural Products Discovery Center: Release of the First 8490 Sequenced Strains for Exploring Actinobacteria Biosynthetic Diversity.</title>
        <authorList>
            <person name="Kalkreuter E."/>
            <person name="Kautsar S.A."/>
            <person name="Yang D."/>
            <person name="Bader C.D."/>
            <person name="Teijaro C.N."/>
            <person name="Fluegel L."/>
            <person name="Davis C.M."/>
            <person name="Simpson J.R."/>
            <person name="Lauterbach L."/>
            <person name="Steele A.D."/>
            <person name="Gui C."/>
            <person name="Meng S."/>
            <person name="Li G."/>
            <person name="Viehrig K."/>
            <person name="Ye F."/>
            <person name="Su P."/>
            <person name="Kiefer A.F."/>
            <person name="Nichols A."/>
            <person name="Cepeda A.J."/>
            <person name="Yan W."/>
            <person name="Fan B."/>
            <person name="Jiang Y."/>
            <person name="Adhikari A."/>
            <person name="Zheng C.-J."/>
            <person name="Schuster L."/>
            <person name="Cowan T.M."/>
            <person name="Smanski M.J."/>
            <person name="Chevrette M.G."/>
            <person name="De Carvalho L.P.S."/>
            <person name="Shen B."/>
        </authorList>
    </citation>
    <scope>NUCLEOTIDE SEQUENCE [LARGE SCALE GENOMIC DNA]</scope>
    <source>
        <strain evidence="3 4">NPDC001166</strain>
    </source>
</reference>
<organism evidence="3 4">
    <name type="scientific">Streptomyces sp. 900105245</name>
    <dbReference type="NCBI Taxonomy" id="3154379"/>
    <lineage>
        <taxon>Bacteria</taxon>
        <taxon>Bacillati</taxon>
        <taxon>Actinomycetota</taxon>
        <taxon>Actinomycetes</taxon>
        <taxon>Kitasatosporales</taxon>
        <taxon>Streptomycetaceae</taxon>
        <taxon>Streptomyces</taxon>
    </lineage>
</organism>
<feature type="region of interest" description="Disordered" evidence="1">
    <location>
        <begin position="1"/>
        <end position="20"/>
    </location>
</feature>